<dbReference type="AlphaFoldDB" id="A0AAW9K164"/>
<evidence type="ECO:0000313" key="1">
    <source>
        <dbReference type="EMBL" id="MDZ7541394.1"/>
    </source>
</evidence>
<accession>A0AAW9K164</accession>
<protein>
    <submittedName>
        <fullName evidence="1">Uncharacterized protein</fullName>
    </submittedName>
</protein>
<evidence type="ECO:0000313" key="2">
    <source>
        <dbReference type="Proteomes" id="UP001288944"/>
    </source>
</evidence>
<dbReference type="EMBL" id="WNUR01000018">
    <property type="protein sequence ID" value="MDZ7541394.1"/>
    <property type="molecule type" value="Genomic_DNA"/>
</dbReference>
<reference evidence="1" key="1">
    <citation type="submission" date="2019-11" db="EMBL/GenBank/DDBJ databases">
        <title>Characterization of Clostridium perfringens isolates from swine manure treated agricultural soils.</title>
        <authorList>
            <person name="Wushke S.T."/>
        </authorList>
    </citation>
    <scope>NUCLEOTIDE SEQUENCE</scope>
    <source>
        <strain evidence="1">X62</strain>
    </source>
</reference>
<gene>
    <name evidence="1" type="ORF">GNF83_09010</name>
</gene>
<name>A0AAW9K164_CLOPF</name>
<comment type="caution">
    <text evidence="1">The sequence shown here is derived from an EMBL/GenBank/DDBJ whole genome shotgun (WGS) entry which is preliminary data.</text>
</comment>
<dbReference type="RefSeq" id="WP_196001400.1">
    <property type="nucleotide sequence ID" value="NZ_WNUN01000012.1"/>
</dbReference>
<organism evidence="1 2">
    <name type="scientific">Clostridium perfringens</name>
    <dbReference type="NCBI Taxonomy" id="1502"/>
    <lineage>
        <taxon>Bacteria</taxon>
        <taxon>Bacillati</taxon>
        <taxon>Bacillota</taxon>
        <taxon>Clostridia</taxon>
        <taxon>Eubacteriales</taxon>
        <taxon>Clostridiaceae</taxon>
        <taxon>Clostridium</taxon>
    </lineage>
</organism>
<sequence>MKKKKHQLLLNMTQEEKEEFKVNADSNFMTLSQYIRWCVHQMIKKNK</sequence>
<proteinExistence type="predicted"/>
<dbReference type="Proteomes" id="UP001288944">
    <property type="component" value="Unassembled WGS sequence"/>
</dbReference>